<protein>
    <submittedName>
        <fullName evidence="1">Uncharacterized protein</fullName>
    </submittedName>
</protein>
<proteinExistence type="predicted"/>
<gene>
    <name evidence="1" type="ORF">OIT44_02740</name>
</gene>
<dbReference type="RefSeq" id="WP_213408321.1">
    <property type="nucleotide sequence ID" value="NZ_CP074441.1"/>
</dbReference>
<accession>A0ABT3E3K0</accession>
<dbReference type="EMBL" id="JAOZFE010000002">
    <property type="protein sequence ID" value="MCW0952988.1"/>
    <property type="molecule type" value="Genomic_DNA"/>
</dbReference>
<keyword evidence="2" id="KW-1185">Reference proteome</keyword>
<comment type="caution">
    <text evidence="1">The sequence shown here is derived from an EMBL/GenBank/DDBJ whole genome shotgun (WGS) entry which is preliminary data.</text>
</comment>
<evidence type="ECO:0000313" key="2">
    <source>
        <dbReference type="Proteomes" id="UP001526225"/>
    </source>
</evidence>
<sequence length="47" mass="5522">MTPKEEEMIEAAYVEFLKKKTAELEAQLPEIIERKLHEAYQKFTPGI</sequence>
<organism evidence="1 2">
    <name type="scientific">Weissella ceti</name>
    <dbReference type="NCBI Taxonomy" id="759620"/>
    <lineage>
        <taxon>Bacteria</taxon>
        <taxon>Bacillati</taxon>
        <taxon>Bacillota</taxon>
        <taxon>Bacilli</taxon>
        <taxon>Lactobacillales</taxon>
        <taxon>Lactobacillaceae</taxon>
        <taxon>Weissella</taxon>
    </lineage>
</organism>
<reference evidence="1 2" key="1">
    <citation type="submission" date="2022-10" db="EMBL/GenBank/DDBJ databases">
        <title>Weissella fermenti sp. nov., isolated from fermented cabbage.</title>
        <authorList>
            <person name="Lee J.K."/>
            <person name="Baek J.H."/>
            <person name="Choi D.G."/>
            <person name="Kim J.M."/>
            <person name="Jeon C.O."/>
        </authorList>
    </citation>
    <scope>NUCLEOTIDE SEQUENCE [LARGE SCALE GENOMIC DNA]</scope>
    <source>
        <strain evidence="1 2">KACC 18534</strain>
    </source>
</reference>
<evidence type="ECO:0000313" key="1">
    <source>
        <dbReference type="EMBL" id="MCW0952988.1"/>
    </source>
</evidence>
<dbReference type="Proteomes" id="UP001526225">
    <property type="component" value="Unassembled WGS sequence"/>
</dbReference>
<name>A0ABT3E3K0_9LACO</name>